<dbReference type="Gene3D" id="2.80.10.50">
    <property type="match status" value="1"/>
</dbReference>
<feature type="compositionally biased region" description="Low complexity" evidence="4">
    <location>
        <begin position="111"/>
        <end position="121"/>
    </location>
</feature>
<dbReference type="InterPro" id="IPR002209">
    <property type="entry name" value="Fibroblast_GF_fam"/>
</dbReference>
<dbReference type="InterPro" id="IPR008996">
    <property type="entry name" value="IL1/FGF"/>
</dbReference>
<evidence type="ECO:0000256" key="1">
    <source>
        <dbReference type="ARBA" id="ARBA00007936"/>
    </source>
</evidence>
<sequence>CEPTLPPKGAFTTTALPGSISGDCSGPSREEAGRRRGAEPSRAESGAEAPSSARPRDPIVPPRVEVAPGPQSGDNLLGTNVAQPRATWPQASPPRRGSGRPGRGHPGGAQGEAESGAGAAATPPPHAPLRRPSRLPPSLPHPHRPLCAQTPEPEGGAMRSAPSRCAVARALVLAGLWLAAAGRPLAFSDAGPHVHYGWGESVRLRHLYTAGPQGLSSCFLRIHSDGAVDCAPVQSAHSLMEIRAVALSTVAIKGERSVLYLCMGADGKMQGLSQYSAEDCAFEEEIRPDGYNVYWSKKHHLPVSLSSARQRQLFKGRGFLPLSHFLPMLSTIPTEPDEIQDHLKPDLFALPLKTDSMDPFGLATKLGVVKSPSFYK</sequence>
<evidence type="ECO:0000313" key="6">
    <source>
        <dbReference type="Proteomes" id="UP000308365"/>
    </source>
</evidence>
<keyword evidence="2" id="KW-0339">Growth factor</keyword>
<dbReference type="PANTHER" id="PTHR11486">
    <property type="entry name" value="FIBROBLAST GROWTH FACTOR"/>
    <property type="match status" value="1"/>
</dbReference>
<dbReference type="EMBL" id="RWIC01000035">
    <property type="protein sequence ID" value="TKC52278.1"/>
    <property type="molecule type" value="Genomic_DNA"/>
</dbReference>
<organism evidence="5 6">
    <name type="scientific">Monodon monoceros</name>
    <name type="common">Narwhal</name>
    <name type="synonym">Ceratodon monodon</name>
    <dbReference type="NCBI Taxonomy" id="40151"/>
    <lineage>
        <taxon>Eukaryota</taxon>
        <taxon>Metazoa</taxon>
        <taxon>Chordata</taxon>
        <taxon>Craniata</taxon>
        <taxon>Vertebrata</taxon>
        <taxon>Euteleostomi</taxon>
        <taxon>Mammalia</taxon>
        <taxon>Eutheria</taxon>
        <taxon>Laurasiatheria</taxon>
        <taxon>Artiodactyla</taxon>
        <taxon>Whippomorpha</taxon>
        <taxon>Cetacea</taxon>
        <taxon>Odontoceti</taxon>
        <taxon>Monodontidae</taxon>
        <taxon>Monodon</taxon>
    </lineage>
</organism>
<proteinExistence type="inferred from homology"/>
<dbReference type="PROSITE" id="PS00247">
    <property type="entry name" value="HBGF_FGF"/>
    <property type="match status" value="1"/>
</dbReference>
<evidence type="ECO:0000256" key="4">
    <source>
        <dbReference type="SAM" id="MobiDB-lite"/>
    </source>
</evidence>
<evidence type="ECO:0000256" key="3">
    <source>
        <dbReference type="RuleBase" id="RU049442"/>
    </source>
</evidence>
<dbReference type="AlphaFoldDB" id="A0A4U1FQ77"/>
<accession>A0A4U1FQ77</accession>
<feature type="compositionally biased region" description="Basic and acidic residues" evidence="4">
    <location>
        <begin position="28"/>
        <end position="42"/>
    </location>
</feature>
<feature type="compositionally biased region" description="Polar residues" evidence="4">
    <location>
        <begin position="72"/>
        <end position="82"/>
    </location>
</feature>
<comment type="similarity">
    <text evidence="1 3">Belongs to the heparin-binding growth factors family.</text>
</comment>
<dbReference type="PRINTS" id="PR00262">
    <property type="entry name" value="IL1HBGF"/>
</dbReference>
<protein>
    <recommendedName>
        <fullName evidence="3">Fibroblast growth factor</fullName>
        <shortName evidence="3">FGF</shortName>
    </recommendedName>
</protein>
<feature type="non-terminal residue" evidence="5">
    <location>
        <position position="1"/>
    </location>
</feature>
<dbReference type="CDD" id="cd23331">
    <property type="entry name" value="beta-trefoil_FGF19"/>
    <property type="match status" value="1"/>
</dbReference>
<evidence type="ECO:0000313" key="5">
    <source>
        <dbReference type="EMBL" id="TKC52278.1"/>
    </source>
</evidence>
<dbReference type="SUPFAM" id="SSF50353">
    <property type="entry name" value="Cytokine"/>
    <property type="match status" value="1"/>
</dbReference>
<dbReference type="PRINTS" id="PR00263">
    <property type="entry name" value="HBGFFGF"/>
</dbReference>
<dbReference type="SMART" id="SM00442">
    <property type="entry name" value="FGF"/>
    <property type="match status" value="1"/>
</dbReference>
<feature type="region of interest" description="Disordered" evidence="4">
    <location>
        <begin position="1"/>
        <end position="159"/>
    </location>
</feature>
<name>A0A4U1FQ77_MONMO</name>
<dbReference type="GO" id="GO:0008083">
    <property type="term" value="F:growth factor activity"/>
    <property type="evidence" value="ECO:0007669"/>
    <property type="project" value="UniProtKB-KW"/>
</dbReference>
<evidence type="ECO:0000256" key="2">
    <source>
        <dbReference type="ARBA" id="ARBA00023030"/>
    </source>
</evidence>
<comment type="caution">
    <text evidence="5">The sequence shown here is derived from an EMBL/GenBank/DDBJ whole genome shotgun (WGS) entry which is preliminary data.</text>
</comment>
<dbReference type="Proteomes" id="UP000308365">
    <property type="component" value="Unassembled WGS sequence"/>
</dbReference>
<gene>
    <name evidence="5" type="ORF">EI555_000397</name>
</gene>
<dbReference type="Pfam" id="PF00167">
    <property type="entry name" value="FGF"/>
    <property type="match status" value="1"/>
</dbReference>
<feature type="compositionally biased region" description="Gly residues" evidence="4">
    <location>
        <begin position="99"/>
        <end position="110"/>
    </location>
</feature>
<reference evidence="6" key="1">
    <citation type="journal article" date="2019" name="IScience">
        <title>Narwhal Genome Reveals Long-Term Low Genetic Diversity despite Current Large Abundance Size.</title>
        <authorList>
            <person name="Westbury M.V."/>
            <person name="Petersen B."/>
            <person name="Garde E."/>
            <person name="Heide-Jorgensen M.P."/>
            <person name="Lorenzen E.D."/>
        </authorList>
    </citation>
    <scope>NUCLEOTIDE SEQUENCE [LARGE SCALE GENOMIC DNA]</scope>
</reference>